<organism evidence="4 6">
    <name type="scientific">Caulochytrium protostelioides</name>
    <dbReference type="NCBI Taxonomy" id="1555241"/>
    <lineage>
        <taxon>Eukaryota</taxon>
        <taxon>Fungi</taxon>
        <taxon>Fungi incertae sedis</taxon>
        <taxon>Chytridiomycota</taxon>
        <taxon>Chytridiomycota incertae sedis</taxon>
        <taxon>Chytridiomycetes</taxon>
        <taxon>Caulochytriales</taxon>
        <taxon>Caulochytriaceae</taxon>
        <taxon>Caulochytrium</taxon>
    </lineage>
</organism>
<evidence type="ECO:0000256" key="2">
    <source>
        <dbReference type="ARBA" id="ARBA00023186"/>
    </source>
</evidence>
<dbReference type="InterPro" id="IPR009053">
    <property type="entry name" value="Prefoldin"/>
</dbReference>
<comment type="similarity">
    <text evidence="1">Belongs to the prefoldin subunit beta family.</text>
</comment>
<dbReference type="EMBL" id="ML009300">
    <property type="protein sequence ID" value="RKO97353.1"/>
    <property type="molecule type" value="Genomic_DNA"/>
</dbReference>
<reference evidence="5 6" key="1">
    <citation type="journal article" date="2018" name="Nat. Microbiol.">
        <title>Leveraging single-cell genomics to expand the fungal tree of life.</title>
        <authorList>
            <person name="Ahrendt S.R."/>
            <person name="Quandt C.A."/>
            <person name="Ciobanu D."/>
            <person name="Clum A."/>
            <person name="Salamov A."/>
            <person name="Andreopoulos B."/>
            <person name="Cheng J.F."/>
            <person name="Woyke T."/>
            <person name="Pelin A."/>
            <person name="Henrissat B."/>
            <person name="Reynolds N.K."/>
            <person name="Benny G.L."/>
            <person name="Smith M.E."/>
            <person name="James T.Y."/>
            <person name="Grigoriev I.V."/>
        </authorList>
    </citation>
    <scope>NUCLEOTIDE SEQUENCE [LARGE SCALE GENOMIC DNA]</scope>
    <source>
        <strain evidence="5 6">ATCC 52028</strain>
    </source>
</reference>
<evidence type="ECO:0000256" key="1">
    <source>
        <dbReference type="ARBA" id="ARBA00008045"/>
    </source>
</evidence>
<dbReference type="PANTHER" id="PTHR21431">
    <property type="entry name" value="PREFOLDIN SUBUNIT 6"/>
    <property type="match status" value="1"/>
</dbReference>
<dbReference type="GO" id="GO:0016272">
    <property type="term" value="C:prefoldin complex"/>
    <property type="evidence" value="ECO:0007669"/>
    <property type="project" value="InterPro"/>
</dbReference>
<dbReference type="FunFam" id="1.10.287.370:FF:000003">
    <property type="entry name" value="Prefoldin subunit 6"/>
    <property type="match status" value="1"/>
</dbReference>
<gene>
    <name evidence="3" type="ORF">CAUPRSCDRAFT_10970</name>
    <name evidence="4" type="ORF">CXG81DRAFT_11815</name>
</gene>
<dbReference type="GO" id="GO:0051087">
    <property type="term" value="F:protein-folding chaperone binding"/>
    <property type="evidence" value="ECO:0007669"/>
    <property type="project" value="TreeGrafter"/>
</dbReference>
<dbReference type="PANTHER" id="PTHR21431:SF0">
    <property type="entry name" value="PREFOLDIN SUBUNIT 6"/>
    <property type="match status" value="1"/>
</dbReference>
<dbReference type="EMBL" id="ML014168">
    <property type="protein sequence ID" value="RKP01541.1"/>
    <property type="molecule type" value="Genomic_DNA"/>
</dbReference>
<protein>
    <submittedName>
        <fullName evidence="3">Prefoldin</fullName>
    </submittedName>
</protein>
<keyword evidence="6" id="KW-1185">Reference proteome</keyword>
<sequence length="129" mass="14416">MPSKLEQEIQTEVEKFQKLQQDYNKLIVSRSQLESQLSENRMVADEFKRMKPDSDASIFKLVGPVLVKQETVEATSNVNKRIEFITNEIKRLDGAIAESTKTQEAAKAAIGKLQQMYQAQMGGPAAGQA</sequence>
<dbReference type="STRING" id="1555241.A0A4P9X971"/>
<dbReference type="Proteomes" id="UP000274922">
    <property type="component" value="Unassembled WGS sequence"/>
</dbReference>
<dbReference type="GO" id="GO:0006457">
    <property type="term" value="P:protein folding"/>
    <property type="evidence" value="ECO:0007669"/>
    <property type="project" value="InterPro"/>
</dbReference>
<dbReference type="GO" id="GO:0051082">
    <property type="term" value="F:unfolded protein binding"/>
    <property type="evidence" value="ECO:0007669"/>
    <property type="project" value="InterPro"/>
</dbReference>
<dbReference type="InterPro" id="IPR002777">
    <property type="entry name" value="PFD_beta-like"/>
</dbReference>
<evidence type="ECO:0000313" key="3">
    <source>
        <dbReference type="EMBL" id="RKO97353.1"/>
    </source>
</evidence>
<dbReference type="OrthoDB" id="248120at2759"/>
<evidence type="ECO:0000313" key="6">
    <source>
        <dbReference type="Proteomes" id="UP000274922"/>
    </source>
</evidence>
<dbReference type="AlphaFoldDB" id="A0A4P9X971"/>
<accession>A0A4P9X971</accession>
<dbReference type="GO" id="GO:0051131">
    <property type="term" value="P:chaperone-mediated protein complex assembly"/>
    <property type="evidence" value="ECO:0007669"/>
    <property type="project" value="TreeGrafter"/>
</dbReference>
<dbReference type="CDD" id="cd23161">
    <property type="entry name" value="Prefoldin_6"/>
    <property type="match status" value="1"/>
</dbReference>
<proteinExistence type="inferred from homology"/>
<dbReference type="Pfam" id="PF01920">
    <property type="entry name" value="Prefoldin_2"/>
    <property type="match status" value="1"/>
</dbReference>
<keyword evidence="2" id="KW-0143">Chaperone</keyword>
<reference evidence="3" key="3">
    <citation type="submission" date="2018-08" db="EMBL/GenBank/DDBJ databases">
        <title>Leveraging single-cell genomics to expand the Fungal Tree of Life.</title>
        <authorList>
            <consortium name="DOE Joint Genome Institute"/>
            <person name="Ahrendt S.R."/>
            <person name="Quandt C.A."/>
            <person name="Ciobanu D."/>
            <person name="Clum A."/>
            <person name="Salamov A."/>
            <person name="Andreopoulos B."/>
            <person name="Cheng J.-F."/>
            <person name="Woyke T."/>
            <person name="Pelin A."/>
            <person name="Henrissat B."/>
            <person name="Reynolds N."/>
            <person name="Benny G.L."/>
            <person name="Smith M.E."/>
            <person name="James T.Y."/>
            <person name="Grigoriev I.V."/>
        </authorList>
    </citation>
    <scope>NUCLEOTIDE SEQUENCE</scope>
    <source>
        <strain evidence="3">ATCC 52028</strain>
    </source>
</reference>
<dbReference type="Proteomes" id="UP000268535">
    <property type="component" value="Unassembled WGS sequence"/>
</dbReference>
<reference evidence="4" key="2">
    <citation type="submission" date="2018-04" db="EMBL/GenBank/DDBJ databases">
        <title>Leveraging single-cell genomics to expand the Fungal Tree of Life.</title>
        <authorList>
            <consortium name="DOE Joint Genome Institute"/>
            <person name="Ahrendt S.R."/>
            <person name="Quandt C.A."/>
            <person name="Ciobanu D."/>
            <person name="Clum A."/>
            <person name="Salamov A."/>
            <person name="Andreopoulos B."/>
            <person name="Cheng J.-F."/>
            <person name="Woyke T."/>
            <person name="Pelin A."/>
            <person name="Henrissat B."/>
            <person name="Benny G.L."/>
            <person name="Smith M.E."/>
            <person name="James T.Y."/>
            <person name="Grigoriev I.V."/>
        </authorList>
    </citation>
    <scope>NUCLEOTIDE SEQUENCE</scope>
    <source>
        <strain evidence="4">ATCC 52028</strain>
    </source>
</reference>
<evidence type="ECO:0000313" key="4">
    <source>
        <dbReference type="EMBL" id="RKP01541.1"/>
    </source>
</evidence>
<name>A0A4P9X971_9FUNG</name>
<dbReference type="GO" id="GO:0005737">
    <property type="term" value="C:cytoplasm"/>
    <property type="evidence" value="ECO:0007669"/>
    <property type="project" value="TreeGrafter"/>
</dbReference>
<dbReference type="SUPFAM" id="SSF46579">
    <property type="entry name" value="Prefoldin"/>
    <property type="match status" value="1"/>
</dbReference>
<evidence type="ECO:0000313" key="5">
    <source>
        <dbReference type="Proteomes" id="UP000268535"/>
    </source>
</evidence>
<dbReference type="Gene3D" id="1.10.287.370">
    <property type="match status" value="1"/>
</dbReference>